<dbReference type="InterPro" id="IPR023996">
    <property type="entry name" value="TonB-dep_OMP_SusC/RagA"/>
</dbReference>
<dbReference type="InterPro" id="IPR008969">
    <property type="entry name" value="CarboxyPept-like_regulatory"/>
</dbReference>
<dbReference type="RefSeq" id="WP_081147130.1">
    <property type="nucleotide sequence ID" value="NZ_LVYD01000043.1"/>
</dbReference>
<dbReference type="GO" id="GO:0015344">
    <property type="term" value="F:siderophore uptake transmembrane transporter activity"/>
    <property type="evidence" value="ECO:0007669"/>
    <property type="project" value="TreeGrafter"/>
</dbReference>
<reference evidence="8 9" key="1">
    <citation type="submission" date="2016-03" db="EMBL/GenBank/DDBJ databases">
        <title>Niastella vici sp. nov., isolated from farmland soil.</title>
        <authorList>
            <person name="Chen L."/>
            <person name="Wang D."/>
            <person name="Yang S."/>
            <person name="Wang G."/>
        </authorList>
    </citation>
    <scope>NUCLEOTIDE SEQUENCE [LARGE SCALE GENOMIC DNA]</scope>
    <source>
        <strain evidence="8 9">DJ57</strain>
    </source>
</reference>
<dbReference type="InterPro" id="IPR039426">
    <property type="entry name" value="TonB-dep_rcpt-like"/>
</dbReference>
<gene>
    <name evidence="8" type="ORF">A3860_21250</name>
</gene>
<dbReference type="InterPro" id="IPR023997">
    <property type="entry name" value="TonB-dep_OMP_SusC/RagA_CS"/>
</dbReference>
<dbReference type="OrthoDB" id="601301at2"/>
<comment type="subcellular location">
    <subcellularLocation>
        <location evidence="5">Cell outer membrane</location>
        <topology evidence="5">Multi-pass membrane protein</topology>
    </subcellularLocation>
</comment>
<evidence type="ECO:0000259" key="6">
    <source>
        <dbReference type="Pfam" id="PF07660"/>
    </source>
</evidence>
<dbReference type="STRING" id="1703345.A3860_21250"/>
<evidence type="ECO:0000256" key="5">
    <source>
        <dbReference type="PROSITE-ProRule" id="PRU01360"/>
    </source>
</evidence>
<dbReference type="SUPFAM" id="SSF56935">
    <property type="entry name" value="Porins"/>
    <property type="match status" value="1"/>
</dbReference>
<keyword evidence="5" id="KW-1134">Transmembrane beta strand</keyword>
<dbReference type="InterPro" id="IPR037066">
    <property type="entry name" value="Plug_dom_sf"/>
</dbReference>
<keyword evidence="4 5" id="KW-0998">Cell outer membrane</keyword>
<dbReference type="Pfam" id="PF07660">
    <property type="entry name" value="STN"/>
    <property type="match status" value="1"/>
</dbReference>
<name>A0A1V9G033_9BACT</name>
<organism evidence="8 9">
    <name type="scientific">Niastella vici</name>
    <dbReference type="NCBI Taxonomy" id="1703345"/>
    <lineage>
        <taxon>Bacteria</taxon>
        <taxon>Pseudomonadati</taxon>
        <taxon>Bacteroidota</taxon>
        <taxon>Chitinophagia</taxon>
        <taxon>Chitinophagales</taxon>
        <taxon>Chitinophagaceae</taxon>
        <taxon>Niastella</taxon>
    </lineage>
</organism>
<accession>A0A1V9G033</accession>
<sequence length="1147" mass="127258">MNEIVTGNTFRAGRYLPAKTLLCMKLTAFFLLVACLHVNAKTFSQKVSITGRQLPLETVFEMVKQQTGYDVLYNPELLKKTRPVSISVKNADLEAALELCFKDQPVSFQIRYNTVVIITRPKLLSPVEKNKEADEPAPLPVQIQGKVSSENGEPLVNANIVIKGTNYGTTTNDKGLFTINANPGDILVISMVGHAPQEIKVTSQTSINVILKQVATEGEQIIIVGYGSQKKAKATSAVSSINAQDIQLIPTSNLSNVLAGRLSGTFISSQTGTPGASSTIKVRSRSSFSGTYDPIFVIDGVVRDKNSFDALDPNEVADISVLKDAASAAIYGSRSSNGVILVTTKTGKSGKPRIEYSSTFSKQKTGKLPEYMPVADGLKLSKAVNGGLSDEEIDWVLKNNPKGENYYNAAYTDPTNQRHALMVSGGNEKITFYMGGSYFKERGFLPNVWYKKYNLRGNIQANLVKNLTIGLNVSNSYGTRNRFNFTYDYNSPDLNNLWGKLLYWDVFATPYINGKPNNPGWLGNPVEMMKNGGYWRNNNQQIDALLTAEYKIPFVQGLSVKAAYSKNYNNDYVKNFAKKQLLYNFKKTGPNNLIYTDEMTGSVLSGDPGSEYLGNEYRKCDNYQLNGQINYDRTFGKHTIGALAVYEQFEADTSSFSMYRYNFPLFPTDQYFATSGNNADWTTGGRQIMDGRLSYIGRLSYDYDAKYLFSASVRRDGSVKFAPNKRWGWFPSVSAGWVISRENFFESSKLANAIDFLKLRGSFATTGNDAIGGWQWVDQFNILSSTYYLGNPGTTAPRLSYGGIPNPDLSWEKSNSVDIGLEATALKNIRFTFDYWKRHTYDILGFRILAIPAEFGGALPAENYGQVDSKGMELELSYNNSIGKDFSYNVKGIFSYGTNKVIRRDVAANAQPYANPNGKTLAYSSGYQALGILRTQEDLNKLPSGYTINGVAPALGDMLFKDISGPDGKPDNKVDSYDQIVLGKYFGADNAPVSYGLNISLSYKGFSLETLLSGLAGFKVSYNDAWSRNFGGGGKVPKYHADSWSTDNVNGSTPKIYPWGDPHSYGYTWTSTFNTYNGGILRMKYLNVNYKIPSILSNRLAIKDARIFVSGTNLFYLSKFKLYDPELYQFMSYPSMKTYTVGIDIRF</sequence>
<keyword evidence="1 5" id="KW-0813">Transport</keyword>
<comment type="similarity">
    <text evidence="5">Belongs to the TonB-dependent receptor family.</text>
</comment>
<evidence type="ECO:0000256" key="4">
    <source>
        <dbReference type="ARBA" id="ARBA00023237"/>
    </source>
</evidence>
<dbReference type="InterPro" id="IPR011662">
    <property type="entry name" value="Secretin/TonB_short_N"/>
</dbReference>
<evidence type="ECO:0000256" key="2">
    <source>
        <dbReference type="ARBA" id="ARBA00022729"/>
    </source>
</evidence>
<dbReference type="Gene3D" id="2.60.40.1120">
    <property type="entry name" value="Carboxypeptidase-like, regulatory domain"/>
    <property type="match status" value="1"/>
</dbReference>
<evidence type="ECO:0000256" key="3">
    <source>
        <dbReference type="ARBA" id="ARBA00023136"/>
    </source>
</evidence>
<keyword evidence="9" id="KW-1185">Reference proteome</keyword>
<dbReference type="InterPro" id="IPR012910">
    <property type="entry name" value="Plug_dom"/>
</dbReference>
<comment type="caution">
    <text evidence="8">The sequence shown here is derived from an EMBL/GenBank/DDBJ whole genome shotgun (WGS) entry which is preliminary data.</text>
</comment>
<keyword evidence="5" id="KW-0812">Transmembrane</keyword>
<dbReference type="EMBL" id="LVYD01000043">
    <property type="protein sequence ID" value="OQP63953.1"/>
    <property type="molecule type" value="Genomic_DNA"/>
</dbReference>
<evidence type="ECO:0000313" key="8">
    <source>
        <dbReference type="EMBL" id="OQP63953.1"/>
    </source>
</evidence>
<evidence type="ECO:0000313" key="9">
    <source>
        <dbReference type="Proteomes" id="UP000192796"/>
    </source>
</evidence>
<dbReference type="PANTHER" id="PTHR30069:SF29">
    <property type="entry name" value="HEMOGLOBIN AND HEMOGLOBIN-HAPTOGLOBIN-BINDING PROTEIN 1-RELATED"/>
    <property type="match status" value="1"/>
</dbReference>
<protein>
    <recommendedName>
        <fullName evidence="10">SusC/RagA family TonB-linked outer membrane protein</fullName>
    </recommendedName>
</protein>
<keyword evidence="2" id="KW-0732">Signal</keyword>
<dbReference type="PROSITE" id="PS52016">
    <property type="entry name" value="TONB_DEPENDENT_REC_3"/>
    <property type="match status" value="1"/>
</dbReference>
<dbReference type="SUPFAM" id="SSF49464">
    <property type="entry name" value="Carboxypeptidase regulatory domain-like"/>
    <property type="match status" value="1"/>
</dbReference>
<dbReference type="NCBIfam" id="TIGR04056">
    <property type="entry name" value="OMP_RagA_SusC"/>
    <property type="match status" value="1"/>
</dbReference>
<proteinExistence type="inferred from homology"/>
<dbReference type="Gene3D" id="2.170.130.10">
    <property type="entry name" value="TonB-dependent receptor, plug domain"/>
    <property type="match status" value="1"/>
</dbReference>
<evidence type="ECO:0008006" key="10">
    <source>
        <dbReference type="Google" id="ProtNLM"/>
    </source>
</evidence>
<dbReference type="NCBIfam" id="TIGR04057">
    <property type="entry name" value="SusC_RagA_signa"/>
    <property type="match status" value="1"/>
</dbReference>
<dbReference type="Proteomes" id="UP000192796">
    <property type="component" value="Unassembled WGS sequence"/>
</dbReference>
<dbReference type="PANTHER" id="PTHR30069">
    <property type="entry name" value="TONB-DEPENDENT OUTER MEMBRANE RECEPTOR"/>
    <property type="match status" value="1"/>
</dbReference>
<keyword evidence="3 5" id="KW-0472">Membrane</keyword>
<dbReference type="GO" id="GO:0044718">
    <property type="term" value="P:siderophore transmembrane transport"/>
    <property type="evidence" value="ECO:0007669"/>
    <property type="project" value="TreeGrafter"/>
</dbReference>
<evidence type="ECO:0000259" key="7">
    <source>
        <dbReference type="Pfam" id="PF07715"/>
    </source>
</evidence>
<feature type="domain" description="Secretin/TonB short N-terminal" evidence="6">
    <location>
        <begin position="69"/>
        <end position="118"/>
    </location>
</feature>
<dbReference type="GO" id="GO:0009279">
    <property type="term" value="C:cell outer membrane"/>
    <property type="evidence" value="ECO:0007669"/>
    <property type="project" value="UniProtKB-SubCell"/>
</dbReference>
<evidence type="ECO:0000256" key="1">
    <source>
        <dbReference type="ARBA" id="ARBA00022448"/>
    </source>
</evidence>
<dbReference type="Pfam" id="PF07715">
    <property type="entry name" value="Plug"/>
    <property type="match status" value="1"/>
</dbReference>
<dbReference type="Pfam" id="PF13715">
    <property type="entry name" value="CarbopepD_reg_2"/>
    <property type="match status" value="1"/>
</dbReference>
<dbReference type="AlphaFoldDB" id="A0A1V9G033"/>
<feature type="domain" description="TonB-dependent receptor plug" evidence="7">
    <location>
        <begin position="231"/>
        <end position="339"/>
    </location>
</feature>